<protein>
    <recommendedName>
        <fullName evidence="11">Zinc metalloprotease</fullName>
        <ecNumber evidence="11">3.4.24.-</ecNumber>
    </recommendedName>
</protein>
<dbReference type="Proteomes" id="UP000434044">
    <property type="component" value="Unassembled WGS sequence"/>
</dbReference>
<evidence type="ECO:0000256" key="5">
    <source>
        <dbReference type="ARBA" id="ARBA00022692"/>
    </source>
</evidence>
<evidence type="ECO:0000256" key="2">
    <source>
        <dbReference type="ARBA" id="ARBA00004141"/>
    </source>
</evidence>
<evidence type="ECO:0000256" key="9">
    <source>
        <dbReference type="ARBA" id="ARBA00023049"/>
    </source>
</evidence>
<dbReference type="Pfam" id="PF17820">
    <property type="entry name" value="PDZ_6"/>
    <property type="match status" value="1"/>
</dbReference>
<evidence type="ECO:0000256" key="10">
    <source>
        <dbReference type="ARBA" id="ARBA00023136"/>
    </source>
</evidence>
<evidence type="ECO:0000256" key="11">
    <source>
        <dbReference type="RuleBase" id="RU362031"/>
    </source>
</evidence>
<dbReference type="AlphaFoldDB" id="A0A6N8EBQ4"/>
<dbReference type="InterPro" id="IPR008915">
    <property type="entry name" value="Peptidase_M50"/>
</dbReference>
<dbReference type="PANTHER" id="PTHR42837">
    <property type="entry name" value="REGULATOR OF SIGMA-E PROTEASE RSEP"/>
    <property type="match status" value="1"/>
</dbReference>
<accession>A0A6N8EBQ4</accession>
<feature type="transmembrane region" description="Helical" evidence="11">
    <location>
        <begin position="101"/>
        <end position="121"/>
    </location>
</feature>
<name>A0A6N8EBQ4_9GAMM</name>
<dbReference type="InterPro" id="IPR004387">
    <property type="entry name" value="Pept_M50_Zn"/>
</dbReference>
<evidence type="ECO:0000256" key="8">
    <source>
        <dbReference type="ARBA" id="ARBA00022989"/>
    </source>
</evidence>
<dbReference type="OrthoDB" id="9782003at2"/>
<reference evidence="13 14" key="1">
    <citation type="submission" date="2019-11" db="EMBL/GenBank/DDBJ databases">
        <title>Whole-genome sequence of the anaerobic purple sulfur bacterium Allochromatium palmeri DSM 15591.</title>
        <authorList>
            <person name="Kyndt J.A."/>
            <person name="Meyer T.E."/>
        </authorList>
    </citation>
    <scope>NUCLEOTIDE SEQUENCE [LARGE SCALE GENOMIC DNA]</scope>
    <source>
        <strain evidence="13 14">DSM 15591</strain>
    </source>
</reference>
<keyword evidence="6 11" id="KW-0378">Hydrolase</keyword>
<feature type="transmembrane region" description="Helical" evidence="11">
    <location>
        <begin position="383"/>
        <end position="404"/>
    </location>
</feature>
<dbReference type="InterPro" id="IPR041489">
    <property type="entry name" value="PDZ_6"/>
</dbReference>
<dbReference type="Gene3D" id="2.30.42.10">
    <property type="match status" value="2"/>
</dbReference>
<dbReference type="GO" id="GO:0006508">
    <property type="term" value="P:proteolysis"/>
    <property type="evidence" value="ECO:0007669"/>
    <property type="project" value="UniProtKB-KW"/>
</dbReference>
<dbReference type="RefSeq" id="WP_155448543.1">
    <property type="nucleotide sequence ID" value="NZ_WNKT01000003.1"/>
</dbReference>
<sequence length="456" mass="49356">MDMLFTIASFLVALAILITVHEFGHFWVAQKLGVKVLRFSIGFGRPLLSRRFGADQTEYVVAAIPLGGYVKMLDERESDEPIPEAELDRAFNRQVLWKRSAIVVAGPLFNLMFAVLAYWGLFMAGDTGLKPVVGDVEPTSIAAEAGFRPGDEILKIGERSAQSWENALLALTVAAMDGNDLIVQVRDAAGQIRDRLISRDAIAGLSDEPDLLGRLGVTPRRPSIPAVIGEILPGEPAEQAGLQIGDRVVAADGEPISSWRDLVALVRERPETPIALDIERPDAGTQRLELIPRAMETDGETVGRIGAGVESRADLMDDYLVRVSHGPVESLGLAFDKTYEMSALMLRVMGRMLIGEASIKNLSGPISIAETAGRTASYGLDSFIKFLAVVSISLGVLNLLPIPVLDGGHLMFYLIEWIKGSPVSEEVMIQGQKVGFLLLAALMTLAVYVDLSRLLG</sequence>
<evidence type="ECO:0000313" key="14">
    <source>
        <dbReference type="Proteomes" id="UP000434044"/>
    </source>
</evidence>
<evidence type="ECO:0000256" key="3">
    <source>
        <dbReference type="ARBA" id="ARBA00007931"/>
    </source>
</evidence>
<dbReference type="GO" id="GO:0004222">
    <property type="term" value="F:metalloendopeptidase activity"/>
    <property type="evidence" value="ECO:0007669"/>
    <property type="project" value="InterPro"/>
</dbReference>
<dbReference type="InterPro" id="IPR001478">
    <property type="entry name" value="PDZ"/>
</dbReference>
<keyword evidence="10 11" id="KW-0472">Membrane</keyword>
<keyword evidence="14" id="KW-1185">Reference proteome</keyword>
<keyword evidence="4 13" id="KW-0645">Protease</keyword>
<keyword evidence="5 11" id="KW-0812">Transmembrane</keyword>
<comment type="caution">
    <text evidence="13">The sequence shown here is derived from an EMBL/GenBank/DDBJ whole genome shotgun (WGS) entry which is preliminary data.</text>
</comment>
<feature type="transmembrane region" description="Helical" evidence="11">
    <location>
        <begin position="434"/>
        <end position="451"/>
    </location>
</feature>
<keyword evidence="11" id="KW-0479">Metal-binding</keyword>
<dbReference type="PROSITE" id="PS50106">
    <property type="entry name" value="PDZ"/>
    <property type="match status" value="1"/>
</dbReference>
<comment type="similarity">
    <text evidence="3 11">Belongs to the peptidase M50B family.</text>
</comment>
<dbReference type="PANTHER" id="PTHR42837:SF2">
    <property type="entry name" value="MEMBRANE METALLOPROTEASE ARASP2, CHLOROPLASTIC-RELATED"/>
    <property type="match status" value="1"/>
</dbReference>
<dbReference type="SMART" id="SM00228">
    <property type="entry name" value="PDZ"/>
    <property type="match status" value="2"/>
</dbReference>
<evidence type="ECO:0000259" key="12">
    <source>
        <dbReference type="PROSITE" id="PS50106"/>
    </source>
</evidence>
<dbReference type="EC" id="3.4.24.-" evidence="11"/>
<dbReference type="CDD" id="cd23081">
    <property type="entry name" value="cpPDZ_EcRseP-like"/>
    <property type="match status" value="1"/>
</dbReference>
<evidence type="ECO:0000256" key="6">
    <source>
        <dbReference type="ARBA" id="ARBA00022801"/>
    </source>
</evidence>
<dbReference type="Pfam" id="PF02163">
    <property type="entry name" value="Peptidase_M50"/>
    <property type="match status" value="1"/>
</dbReference>
<gene>
    <name evidence="13" type="primary">rseP</name>
    <name evidence="13" type="ORF">GJ668_02530</name>
</gene>
<dbReference type="CDD" id="cd06163">
    <property type="entry name" value="S2P-M50_PDZ_RseP-like"/>
    <property type="match status" value="1"/>
</dbReference>
<evidence type="ECO:0000256" key="1">
    <source>
        <dbReference type="ARBA" id="ARBA00001947"/>
    </source>
</evidence>
<evidence type="ECO:0000313" key="13">
    <source>
        <dbReference type="EMBL" id="MTW19967.1"/>
    </source>
</evidence>
<keyword evidence="9 11" id="KW-0482">Metalloprotease</keyword>
<keyword evidence="7 11" id="KW-0862">Zinc</keyword>
<evidence type="ECO:0000256" key="7">
    <source>
        <dbReference type="ARBA" id="ARBA00022833"/>
    </source>
</evidence>
<comment type="cofactor">
    <cofactor evidence="1 11">
        <name>Zn(2+)</name>
        <dbReference type="ChEBI" id="CHEBI:29105"/>
    </cofactor>
</comment>
<dbReference type="InterPro" id="IPR036034">
    <property type="entry name" value="PDZ_sf"/>
</dbReference>
<proteinExistence type="inferred from homology"/>
<organism evidence="13 14">
    <name type="scientific">Allochromatium palmeri</name>
    <dbReference type="NCBI Taxonomy" id="231048"/>
    <lineage>
        <taxon>Bacteria</taxon>
        <taxon>Pseudomonadati</taxon>
        <taxon>Pseudomonadota</taxon>
        <taxon>Gammaproteobacteria</taxon>
        <taxon>Chromatiales</taxon>
        <taxon>Chromatiaceae</taxon>
        <taxon>Allochromatium</taxon>
    </lineage>
</organism>
<evidence type="ECO:0000256" key="4">
    <source>
        <dbReference type="ARBA" id="ARBA00022670"/>
    </source>
</evidence>
<dbReference type="SUPFAM" id="SSF50156">
    <property type="entry name" value="PDZ domain-like"/>
    <property type="match status" value="2"/>
</dbReference>
<dbReference type="NCBIfam" id="TIGR00054">
    <property type="entry name" value="RIP metalloprotease RseP"/>
    <property type="match status" value="1"/>
</dbReference>
<dbReference type="EMBL" id="WNKT01000003">
    <property type="protein sequence ID" value="MTW19967.1"/>
    <property type="molecule type" value="Genomic_DNA"/>
</dbReference>
<dbReference type="GO" id="GO:0046872">
    <property type="term" value="F:metal ion binding"/>
    <property type="evidence" value="ECO:0007669"/>
    <property type="project" value="UniProtKB-KW"/>
</dbReference>
<dbReference type="GO" id="GO:0016020">
    <property type="term" value="C:membrane"/>
    <property type="evidence" value="ECO:0007669"/>
    <property type="project" value="UniProtKB-SubCell"/>
</dbReference>
<keyword evidence="8 11" id="KW-1133">Transmembrane helix</keyword>
<feature type="domain" description="PDZ" evidence="12">
    <location>
        <begin position="213"/>
        <end position="258"/>
    </location>
</feature>
<comment type="subcellular location">
    <subcellularLocation>
        <location evidence="2">Membrane</location>
        <topology evidence="2">Multi-pass membrane protein</topology>
    </subcellularLocation>
</comment>